<keyword evidence="14" id="KW-0675">Receptor</keyword>
<feature type="signal peptide" evidence="11">
    <location>
        <begin position="1"/>
        <end position="27"/>
    </location>
</feature>
<keyword evidence="3 8" id="KW-1134">Transmembrane beta strand</keyword>
<organism evidence="14 15">
    <name type="scientific">Sphingomonas pokkalii</name>
    <dbReference type="NCBI Taxonomy" id="2175090"/>
    <lineage>
        <taxon>Bacteria</taxon>
        <taxon>Pseudomonadati</taxon>
        <taxon>Pseudomonadota</taxon>
        <taxon>Alphaproteobacteria</taxon>
        <taxon>Sphingomonadales</taxon>
        <taxon>Sphingomonadaceae</taxon>
        <taxon>Sphingomonas</taxon>
    </lineage>
</organism>
<sequence>MNSAFLTLRYGISTAALLTAIVAPAHAQDAVPSTMTGAVAADADVASQQTDATTGQDRQADAAPAAQPDAGQGTAIVVTGTLFRDSNASSISPVTVLSAATLQRANITTAQDAIRSVSADSAGSISTGFRNGFSAGGAAVSLRGLGVSSTVVLIDGLRSANFPLNDDGHNAYVDLNSIPFSTIDRIEVLKDGASSTYGADAIGGVVNLISKKNVQGVSGSVQGGTTGHGDGSHYRATLTAGVGDYREKGWNFYVNGEYTYDGFITNHSRGYPFNTLDLRPSGLKDQNLNDESLVTPNPQAVVTRVRQTDLNNPLAGQVGAPLSNQYQLLNPNGCPFGTFTVTSGAAQGTGCAHNLPDEYSIIQPKQQRYSTTARLTVRLADNWEAFASGSYSRSEVTITGTPAGIRQTQPFGGSAAIASNNPGIVLPVYVCAAGVNCATAADRRVNPNNPYAAAADAAGTPAEGAARIYYLFGDIPAGSFRAVDVYRATAGISGDLGNGFRFRLNGVYARDNLSVTQRGFINIQGLINAINTGAYNFVNPEQNSAAVRNQVSPDRTTPSYSTVATIGGSLIKSMMELPGGDLNVGAGFQIRRETLMNRNANFDLAYYGMNTSSAQGRQTVTAGFFEIDAPFTRAIDLNVSGRYDHYSQGYSHFSPKVGVKYTPIEQVSFRATYSQGFRAPTFAENNPASSYAGFSSLTLDPKSAFVLAHPGNPAYTTTYNIGSGSQGNPNILPEVSRSITVGTMLKPTRWLNLTVDYYNIKKSHLIVSGPLGPKAVDAYYSKTNAVDGCAALAAVGPGYACRVIDAPDPVNPNALPRLLVYDVPYVNANYQVSSGIDMQASANLRLSDNVRLISRLDVTRVLRLDLVTPEGVVQKYAGTLGPYRLSSGGGTPRIRGNWQNSLEMGKLSLTATTYYVGRIKQVAADRIAADKTTGVIDLSCKNNLAPVPDGVDKTRQCFIRPFIYVDLNAAVKVNEQFRFFVNVQNLTDARAPLAAGAYTSNPNYLSSWHYAGLVGRNFSAGVNVNF</sequence>
<comment type="similarity">
    <text evidence="8 9">Belongs to the TonB-dependent receptor family.</text>
</comment>
<dbReference type="InterPro" id="IPR012910">
    <property type="entry name" value="Plug_dom"/>
</dbReference>
<keyword evidence="5 9" id="KW-0798">TonB box</keyword>
<evidence type="ECO:0000256" key="4">
    <source>
        <dbReference type="ARBA" id="ARBA00022692"/>
    </source>
</evidence>
<evidence type="ECO:0000256" key="7">
    <source>
        <dbReference type="ARBA" id="ARBA00023237"/>
    </source>
</evidence>
<dbReference type="InterPro" id="IPR000531">
    <property type="entry name" value="Beta-barrel_TonB"/>
</dbReference>
<dbReference type="PROSITE" id="PS52016">
    <property type="entry name" value="TONB_DEPENDENT_REC_3"/>
    <property type="match status" value="1"/>
</dbReference>
<evidence type="ECO:0000313" key="15">
    <source>
        <dbReference type="Proteomes" id="UP000245890"/>
    </source>
</evidence>
<accession>A0A2U0SBU8</accession>
<dbReference type="InterPro" id="IPR037066">
    <property type="entry name" value="Plug_dom_sf"/>
</dbReference>
<feature type="domain" description="TonB-dependent receptor-like beta-barrel" evidence="12">
    <location>
        <begin position="475"/>
        <end position="986"/>
    </location>
</feature>
<name>A0A2U0SBU8_9SPHN</name>
<feature type="domain" description="TonB-dependent receptor plug" evidence="13">
    <location>
        <begin position="89"/>
        <end position="205"/>
    </location>
</feature>
<keyword evidence="7 8" id="KW-0998">Cell outer membrane</keyword>
<dbReference type="Pfam" id="PF00593">
    <property type="entry name" value="TonB_dep_Rec_b-barrel"/>
    <property type="match status" value="1"/>
</dbReference>
<evidence type="ECO:0000256" key="3">
    <source>
        <dbReference type="ARBA" id="ARBA00022452"/>
    </source>
</evidence>
<dbReference type="AlphaFoldDB" id="A0A2U0SBU8"/>
<evidence type="ECO:0000259" key="13">
    <source>
        <dbReference type="Pfam" id="PF07715"/>
    </source>
</evidence>
<evidence type="ECO:0000256" key="2">
    <source>
        <dbReference type="ARBA" id="ARBA00022448"/>
    </source>
</evidence>
<dbReference type="Pfam" id="PF07715">
    <property type="entry name" value="Plug"/>
    <property type="match status" value="1"/>
</dbReference>
<dbReference type="EMBL" id="QENQ01000001">
    <property type="protein sequence ID" value="PVX28843.1"/>
    <property type="molecule type" value="Genomic_DNA"/>
</dbReference>
<evidence type="ECO:0000313" key="14">
    <source>
        <dbReference type="EMBL" id="PVX28843.1"/>
    </source>
</evidence>
<feature type="chain" id="PRO_5015700769" evidence="11">
    <location>
        <begin position="28"/>
        <end position="1026"/>
    </location>
</feature>
<dbReference type="InterPro" id="IPR039426">
    <property type="entry name" value="TonB-dep_rcpt-like"/>
</dbReference>
<proteinExistence type="inferred from homology"/>
<comment type="subcellular location">
    <subcellularLocation>
        <location evidence="1 8">Cell outer membrane</location>
        <topology evidence="1 8">Multi-pass membrane protein</topology>
    </subcellularLocation>
</comment>
<dbReference type="GO" id="GO:0009279">
    <property type="term" value="C:cell outer membrane"/>
    <property type="evidence" value="ECO:0007669"/>
    <property type="project" value="UniProtKB-SubCell"/>
</dbReference>
<evidence type="ECO:0000256" key="6">
    <source>
        <dbReference type="ARBA" id="ARBA00023136"/>
    </source>
</evidence>
<dbReference type="InterPro" id="IPR036942">
    <property type="entry name" value="Beta-barrel_TonB_sf"/>
</dbReference>
<dbReference type="SUPFAM" id="SSF56935">
    <property type="entry name" value="Porins"/>
    <property type="match status" value="1"/>
</dbReference>
<feature type="region of interest" description="Disordered" evidence="10">
    <location>
        <begin position="46"/>
        <end position="70"/>
    </location>
</feature>
<dbReference type="PANTHER" id="PTHR47234:SF1">
    <property type="entry name" value="TONB-DEPENDENT RECEPTOR"/>
    <property type="match status" value="1"/>
</dbReference>
<dbReference type="Gene3D" id="2.40.170.20">
    <property type="entry name" value="TonB-dependent receptor, beta-barrel domain"/>
    <property type="match status" value="1"/>
</dbReference>
<evidence type="ECO:0000256" key="1">
    <source>
        <dbReference type="ARBA" id="ARBA00004571"/>
    </source>
</evidence>
<keyword evidence="15" id="KW-1185">Reference proteome</keyword>
<protein>
    <submittedName>
        <fullName evidence="14">TonB-dependent receptor</fullName>
    </submittedName>
</protein>
<keyword evidence="11" id="KW-0732">Signal</keyword>
<keyword evidence="2 8" id="KW-0813">Transport</keyword>
<evidence type="ECO:0000256" key="11">
    <source>
        <dbReference type="SAM" id="SignalP"/>
    </source>
</evidence>
<comment type="caution">
    <text evidence="14">The sequence shown here is derived from an EMBL/GenBank/DDBJ whole genome shotgun (WGS) entry which is preliminary data.</text>
</comment>
<evidence type="ECO:0000256" key="5">
    <source>
        <dbReference type="ARBA" id="ARBA00023077"/>
    </source>
</evidence>
<evidence type="ECO:0000259" key="12">
    <source>
        <dbReference type="Pfam" id="PF00593"/>
    </source>
</evidence>
<dbReference type="Proteomes" id="UP000245890">
    <property type="component" value="Unassembled WGS sequence"/>
</dbReference>
<keyword evidence="6 8" id="KW-0472">Membrane</keyword>
<dbReference type="Gene3D" id="2.170.130.10">
    <property type="entry name" value="TonB-dependent receptor, plug domain"/>
    <property type="match status" value="1"/>
</dbReference>
<reference evidence="14 15" key="1">
    <citation type="submission" date="2018-05" db="EMBL/GenBank/DDBJ databases">
        <title>Description of Sphingomonas pokkalii sp nov, isolated from the rhizosphere of saline tolerant pokkali rice and its draft genome analysis.</title>
        <authorList>
            <person name="Menon R."/>
            <person name="Kumari S."/>
            <person name="Rameshkumar N."/>
        </authorList>
    </citation>
    <scope>NUCLEOTIDE SEQUENCE [LARGE SCALE GENOMIC DNA]</scope>
    <source>
        <strain evidence="14 15">L3B27</strain>
    </source>
</reference>
<evidence type="ECO:0000256" key="8">
    <source>
        <dbReference type="PROSITE-ProRule" id="PRU01360"/>
    </source>
</evidence>
<keyword evidence="4 8" id="KW-0812">Transmembrane</keyword>
<gene>
    <name evidence="14" type="ORF">DD559_05455</name>
</gene>
<dbReference type="OrthoDB" id="7051241at2"/>
<evidence type="ECO:0000256" key="10">
    <source>
        <dbReference type="SAM" id="MobiDB-lite"/>
    </source>
</evidence>
<evidence type="ECO:0000256" key="9">
    <source>
        <dbReference type="RuleBase" id="RU003357"/>
    </source>
</evidence>
<dbReference type="PANTHER" id="PTHR47234">
    <property type="match status" value="1"/>
</dbReference>